<dbReference type="GO" id="GO:0051539">
    <property type="term" value="F:4 iron, 4 sulfur cluster binding"/>
    <property type="evidence" value="ECO:0007669"/>
    <property type="project" value="UniProtKB-KW"/>
</dbReference>
<dbReference type="PANTHER" id="PTHR43076:SF7">
    <property type="entry name" value="AMINODEOXYFUTALOSINE SYNTHASE"/>
    <property type="match status" value="1"/>
</dbReference>
<sequence length="390" mass="44109">MSMRLFETAGLTGIYDKAMSGTRLSAEDGLALYENPNLNAVGALANIVRERMNGNLTYYVRNQHINYTNVCNKGCKFCAFYAQKGGPDPYTMSIDDVKNRLRMHLDVPIKEVHMVAGINPKLPYQYYLDLLRAVKETRPGVHIKAFTCVEIVEIQRQANKPLAEVFADLREAGLDSLPGGGIEILSDRVHMELFDRKIDGAEWMEISKAAAEAGLLQYATMLYGHIETIPERVEHLVKMRALQDETKHFVTFTPLSFHPEGTQLSHLPHPTGDGDLRNIAISRLMLDNFQHIKTFWIMNTPQVSQLAQWYGADDLDGTIHEYEITYKDGEQGNKSQVLTRPQLVELIREAGRTPIERDSFYNEVEATDELHDPVRQAQKSHAPIPLAVMN</sequence>
<feature type="binding site" evidence="7">
    <location>
        <position position="77"/>
    </location>
    <ligand>
        <name>S-adenosyl-L-methionine</name>
        <dbReference type="ChEBI" id="CHEBI:59789"/>
    </ligand>
</feature>
<dbReference type="Gene3D" id="3.20.20.70">
    <property type="entry name" value="Aldolase class I"/>
    <property type="match status" value="1"/>
</dbReference>
<dbReference type="Proteomes" id="UP000287394">
    <property type="component" value="Chromosome"/>
</dbReference>
<dbReference type="RefSeq" id="WP_119324554.1">
    <property type="nucleotide sequence ID" value="NZ_AP025739.1"/>
</dbReference>
<protein>
    <submittedName>
        <fullName evidence="8">Aminodeoxyfutalosine synthase</fullName>
    </submittedName>
</protein>
<keyword evidence="5 6" id="KW-0411">Iron-sulfur</keyword>
<proteinExistence type="predicted"/>
<dbReference type="Pfam" id="PF04055">
    <property type="entry name" value="Radical_SAM"/>
    <property type="match status" value="1"/>
</dbReference>
<dbReference type="InterPro" id="IPR006638">
    <property type="entry name" value="Elp3/MiaA/NifB-like_rSAM"/>
</dbReference>
<name>A0A402D502_9BACT</name>
<dbReference type="PIRSF" id="PIRSF004762">
    <property type="entry name" value="CHP00423"/>
    <property type="match status" value="1"/>
</dbReference>
<dbReference type="SFLD" id="SFLDG01389">
    <property type="entry name" value="menaquinone_synthsis_involved"/>
    <property type="match status" value="1"/>
</dbReference>
<dbReference type="InterPro" id="IPR045567">
    <property type="entry name" value="CofH/MnqC-like_C"/>
</dbReference>
<dbReference type="SFLD" id="SFLDG01064">
    <property type="entry name" value="F420__menaquinone_cofactor_bio"/>
    <property type="match status" value="1"/>
</dbReference>
<organism evidence="8 9">
    <name type="scientific">Capsulimonas corticalis</name>
    <dbReference type="NCBI Taxonomy" id="2219043"/>
    <lineage>
        <taxon>Bacteria</taxon>
        <taxon>Bacillati</taxon>
        <taxon>Armatimonadota</taxon>
        <taxon>Armatimonadia</taxon>
        <taxon>Capsulimonadales</taxon>
        <taxon>Capsulimonadaceae</taxon>
        <taxon>Capsulimonas</taxon>
    </lineage>
</organism>
<dbReference type="NCBIfam" id="TIGR00423">
    <property type="entry name" value="CofH family radical SAM protein"/>
    <property type="match status" value="1"/>
</dbReference>
<dbReference type="InterPro" id="IPR013785">
    <property type="entry name" value="Aldolase_TIM"/>
</dbReference>
<feature type="binding site" evidence="6">
    <location>
        <position position="75"/>
    </location>
    <ligand>
        <name>[4Fe-4S] cluster</name>
        <dbReference type="ChEBI" id="CHEBI:49883"/>
        <note>4Fe-4S-S-AdoMet</note>
    </ligand>
</feature>
<dbReference type="OrthoDB" id="9802027at2"/>
<dbReference type="CDD" id="cd01335">
    <property type="entry name" value="Radical_SAM"/>
    <property type="match status" value="1"/>
</dbReference>
<dbReference type="EMBL" id="AP025739">
    <property type="protein sequence ID" value="BDI31936.1"/>
    <property type="molecule type" value="Genomic_DNA"/>
</dbReference>
<dbReference type="InterPro" id="IPR034405">
    <property type="entry name" value="F420"/>
</dbReference>
<feature type="binding site" evidence="7">
    <location>
        <position position="183"/>
    </location>
    <ligand>
        <name>S-adenosyl-L-methionine</name>
        <dbReference type="ChEBI" id="CHEBI:59789"/>
    </ligand>
</feature>
<dbReference type="Pfam" id="PF19288">
    <property type="entry name" value="CofH_C"/>
    <property type="match status" value="1"/>
</dbReference>
<dbReference type="SUPFAM" id="SSF102114">
    <property type="entry name" value="Radical SAM enzymes"/>
    <property type="match status" value="1"/>
</dbReference>
<keyword evidence="4 6" id="KW-0408">Iron</keyword>
<reference evidence="8 9" key="1">
    <citation type="journal article" date="2019" name="Int. J. Syst. Evol. Microbiol.">
        <title>Capsulimonas corticalis gen. nov., sp. nov., an aerobic capsulated bacterium, of a novel bacterial order, Capsulimonadales ord. nov., of the class Armatimonadia of the phylum Armatimonadetes.</title>
        <authorList>
            <person name="Li J."/>
            <person name="Kudo C."/>
            <person name="Tonouchi A."/>
        </authorList>
    </citation>
    <scope>NUCLEOTIDE SEQUENCE [LARGE SCALE GENOMIC DNA]</scope>
    <source>
        <strain evidence="8 9">AX-7</strain>
    </source>
</reference>
<keyword evidence="1 6" id="KW-0004">4Fe-4S</keyword>
<keyword evidence="3" id="KW-0479">Metal-binding</keyword>
<dbReference type="AlphaFoldDB" id="A0A402D502"/>
<evidence type="ECO:0000256" key="6">
    <source>
        <dbReference type="PIRSR" id="PIRSR004762-1"/>
    </source>
</evidence>
<dbReference type="InterPro" id="IPR058240">
    <property type="entry name" value="rSAM_sf"/>
</dbReference>
<evidence type="ECO:0000256" key="7">
    <source>
        <dbReference type="PIRSR" id="PIRSR004762-2"/>
    </source>
</evidence>
<evidence type="ECO:0000256" key="2">
    <source>
        <dbReference type="ARBA" id="ARBA00022691"/>
    </source>
</evidence>
<dbReference type="GO" id="GO:0046872">
    <property type="term" value="F:metal ion binding"/>
    <property type="evidence" value="ECO:0007669"/>
    <property type="project" value="UniProtKB-KW"/>
</dbReference>
<evidence type="ECO:0000256" key="4">
    <source>
        <dbReference type="ARBA" id="ARBA00023004"/>
    </source>
</evidence>
<evidence type="ECO:0000256" key="5">
    <source>
        <dbReference type="ARBA" id="ARBA00023014"/>
    </source>
</evidence>
<feature type="binding site" evidence="6">
    <location>
        <position position="71"/>
    </location>
    <ligand>
        <name>[4Fe-4S] cluster</name>
        <dbReference type="ChEBI" id="CHEBI:49883"/>
        <note>4Fe-4S-S-AdoMet</note>
    </ligand>
</feature>
<dbReference type="SFLD" id="SFLDS00029">
    <property type="entry name" value="Radical_SAM"/>
    <property type="match status" value="1"/>
</dbReference>
<dbReference type="GO" id="GO:0016765">
    <property type="term" value="F:transferase activity, transferring alkyl or aryl (other than methyl) groups"/>
    <property type="evidence" value="ECO:0007669"/>
    <property type="project" value="InterPro"/>
</dbReference>
<comment type="cofactor">
    <cofactor evidence="6">
        <name>[4Fe-4S] cluster</name>
        <dbReference type="ChEBI" id="CHEBI:49883"/>
    </cofactor>
    <text evidence="6">Binds 1 [4Fe-4S] cluster. The cluster is coordinated with 3 cysteines and an exchangeable S-adenosyl-L-methionine.</text>
</comment>
<dbReference type="SFLD" id="SFLDF00343">
    <property type="entry name" value="aminofutalosine_synthase_(mqnE"/>
    <property type="match status" value="1"/>
</dbReference>
<evidence type="ECO:0000313" key="8">
    <source>
        <dbReference type="EMBL" id="BDI31936.1"/>
    </source>
</evidence>
<feature type="binding site" evidence="6">
    <location>
        <position position="78"/>
    </location>
    <ligand>
        <name>[4Fe-4S] cluster</name>
        <dbReference type="ChEBI" id="CHEBI:49883"/>
        <note>4Fe-4S-S-AdoMet</note>
    </ligand>
</feature>
<dbReference type="KEGG" id="ccot:CCAX7_39870"/>
<dbReference type="SMART" id="SM00729">
    <property type="entry name" value="Elp3"/>
    <property type="match status" value="1"/>
</dbReference>
<dbReference type="PROSITE" id="PS51918">
    <property type="entry name" value="RADICAL_SAM"/>
    <property type="match status" value="1"/>
</dbReference>
<evidence type="ECO:0000256" key="1">
    <source>
        <dbReference type="ARBA" id="ARBA00022485"/>
    </source>
</evidence>
<evidence type="ECO:0000313" key="9">
    <source>
        <dbReference type="Proteomes" id="UP000287394"/>
    </source>
</evidence>
<dbReference type="PANTHER" id="PTHR43076">
    <property type="entry name" value="FO SYNTHASE (COFH)"/>
    <property type="match status" value="1"/>
</dbReference>
<dbReference type="InterPro" id="IPR007197">
    <property type="entry name" value="rSAM"/>
</dbReference>
<accession>A0A402D502</accession>
<evidence type="ECO:0000256" key="3">
    <source>
        <dbReference type="ARBA" id="ARBA00022723"/>
    </source>
</evidence>
<keyword evidence="9" id="KW-1185">Reference proteome</keyword>
<gene>
    <name evidence="8" type="primary">mqnE</name>
    <name evidence="8" type="ORF">CCAX7_39870</name>
</gene>
<dbReference type="InterPro" id="IPR020050">
    <property type="entry name" value="FO_synthase_su2"/>
</dbReference>
<dbReference type="GO" id="GO:0044689">
    <property type="term" value="F:7,8-didemethyl-8-hydroxy-5-deazariboflavin synthase activity"/>
    <property type="evidence" value="ECO:0007669"/>
    <property type="project" value="TreeGrafter"/>
</dbReference>
<keyword evidence="2 6" id="KW-0949">S-adenosyl-L-methionine</keyword>